<dbReference type="eggNOG" id="COG3879">
    <property type="taxonomic scope" value="Bacteria"/>
</dbReference>
<evidence type="ECO:0000313" key="4">
    <source>
        <dbReference type="Proteomes" id="UP000010797"/>
    </source>
</evidence>
<accession>L0F3A0</accession>
<dbReference type="PANTHER" id="PTHR37313:SF2">
    <property type="entry name" value="UPF0749 PROTEIN YLXX"/>
    <property type="match status" value="1"/>
</dbReference>
<comment type="similarity">
    <text evidence="1">Belongs to the UPF0749 family.</text>
</comment>
<sequence>MELPKNGKMMLTVASLILGVLFISLLKATGTTGPATRADTTLASLVQIGQENEQLKNDLAKLQEEMGKFQEGQNASKLVLEQLEKSKRNSGLSKVTGPGIRVTLDDASNREYSEEDISYYLIHEEYIRQIVNWLWNGEAEAIAVNGQRIMGNTEIFCSGAFIQINGTQHMPPYVIEAIGDVNYLQSALNFYFWDRLGEYQEQYGITRRLEVPTEPLVIPAGKIQQFRYTEPVKEAK</sequence>
<reference evidence="4" key="1">
    <citation type="submission" date="2012-02" db="EMBL/GenBank/DDBJ databases">
        <title>Complete sequence of Desulfitobacterium dichloroeliminans LMG P-21439.</title>
        <authorList>
            <person name="Lucas S."/>
            <person name="Han J."/>
            <person name="Lapidus A."/>
            <person name="Cheng J.-F."/>
            <person name="Goodwin L."/>
            <person name="Pitluck S."/>
            <person name="Peters L."/>
            <person name="Ovchinnikova G."/>
            <person name="Teshima H."/>
            <person name="Detter J.C."/>
            <person name="Han C."/>
            <person name="Tapia R."/>
            <person name="Land M."/>
            <person name="Hauser L."/>
            <person name="Kyrpides N."/>
            <person name="Ivanova N."/>
            <person name="Pagani I."/>
            <person name="Kruse T."/>
            <person name="de Vos W.M."/>
            <person name="Boon N."/>
            <person name="Smidt H."/>
            <person name="Woyke T."/>
        </authorList>
    </citation>
    <scope>NUCLEOTIDE SEQUENCE [LARGE SCALE GENOMIC DNA]</scope>
    <source>
        <strain evidence="4">LMG P-21439 / DCA1</strain>
    </source>
</reference>
<dbReference type="OrthoDB" id="9776196at2"/>
<name>L0F3A0_DESDL</name>
<dbReference type="KEGG" id="ddl:Desdi_0079"/>
<dbReference type="RefSeq" id="WP_015260659.1">
    <property type="nucleotide sequence ID" value="NC_019903.1"/>
</dbReference>
<dbReference type="HOGENOM" id="CLU_040273_4_0_9"/>
<evidence type="ECO:0000256" key="1">
    <source>
        <dbReference type="ARBA" id="ARBA00009108"/>
    </source>
</evidence>
<dbReference type="PANTHER" id="PTHR37313">
    <property type="entry name" value="UPF0749 PROTEIN RV1825"/>
    <property type="match status" value="1"/>
</dbReference>
<dbReference type="EMBL" id="CP003344">
    <property type="protein sequence ID" value="AGA67652.1"/>
    <property type="molecule type" value="Genomic_DNA"/>
</dbReference>
<dbReference type="AlphaFoldDB" id="L0F3A0"/>
<protein>
    <recommendedName>
        <fullName evidence="5">DUF881 domain-containing protein</fullName>
    </recommendedName>
</protein>
<dbReference type="Pfam" id="PF05949">
    <property type="entry name" value="DUF881"/>
    <property type="match status" value="1"/>
</dbReference>
<dbReference type="STRING" id="871963.Desdi_0079"/>
<proteinExistence type="inferred from homology"/>
<evidence type="ECO:0000256" key="2">
    <source>
        <dbReference type="SAM" id="Coils"/>
    </source>
</evidence>
<evidence type="ECO:0000313" key="3">
    <source>
        <dbReference type="EMBL" id="AGA67652.1"/>
    </source>
</evidence>
<dbReference type="Gene3D" id="3.30.70.1880">
    <property type="entry name" value="Protein of unknown function DUF881"/>
    <property type="match status" value="1"/>
</dbReference>
<feature type="coiled-coil region" evidence="2">
    <location>
        <begin position="45"/>
        <end position="72"/>
    </location>
</feature>
<evidence type="ECO:0008006" key="5">
    <source>
        <dbReference type="Google" id="ProtNLM"/>
    </source>
</evidence>
<gene>
    <name evidence="3" type="ordered locus">Desdi_0079</name>
</gene>
<keyword evidence="2" id="KW-0175">Coiled coil</keyword>
<dbReference type="Proteomes" id="UP000010797">
    <property type="component" value="Chromosome"/>
</dbReference>
<keyword evidence="4" id="KW-1185">Reference proteome</keyword>
<organism evidence="3 4">
    <name type="scientific">Desulfitobacterium dichloroeliminans (strain LMG P-21439 / DCA1)</name>
    <dbReference type="NCBI Taxonomy" id="871963"/>
    <lineage>
        <taxon>Bacteria</taxon>
        <taxon>Bacillati</taxon>
        <taxon>Bacillota</taxon>
        <taxon>Clostridia</taxon>
        <taxon>Eubacteriales</taxon>
        <taxon>Desulfitobacteriaceae</taxon>
        <taxon>Desulfitobacterium</taxon>
    </lineage>
</organism>
<dbReference type="InterPro" id="IPR010273">
    <property type="entry name" value="DUF881"/>
</dbReference>